<dbReference type="Gene3D" id="6.10.250.3250">
    <property type="match status" value="1"/>
</dbReference>
<dbReference type="Pfam" id="PF00572">
    <property type="entry name" value="Ribosomal_L13"/>
    <property type="match status" value="1"/>
</dbReference>
<dbReference type="CDD" id="cd00392">
    <property type="entry name" value="Ribosomal_L13"/>
    <property type="match status" value="1"/>
</dbReference>
<dbReference type="GO" id="GO:0022625">
    <property type="term" value="C:cytosolic large ribosomal subunit"/>
    <property type="evidence" value="ECO:0007669"/>
    <property type="project" value="TreeGrafter"/>
</dbReference>
<keyword evidence="2 4" id="KW-0689">Ribosomal protein</keyword>
<gene>
    <name evidence="5" type="primary">RPL16B_1</name>
    <name evidence="5" type="ORF">HK099_005333</name>
</gene>
<reference evidence="5" key="1">
    <citation type="submission" date="2020-05" db="EMBL/GenBank/DDBJ databases">
        <title>Phylogenomic resolution of chytrid fungi.</title>
        <authorList>
            <person name="Stajich J.E."/>
            <person name="Amses K."/>
            <person name="Simmons R."/>
            <person name="Seto K."/>
            <person name="Myers J."/>
            <person name="Bonds A."/>
            <person name="Quandt C.A."/>
            <person name="Barry K."/>
            <person name="Liu P."/>
            <person name="Grigoriev I."/>
            <person name="Longcore J.E."/>
            <person name="James T.Y."/>
        </authorList>
    </citation>
    <scope>NUCLEOTIDE SEQUENCE</scope>
    <source>
        <strain evidence="5">JEL0476</strain>
    </source>
</reference>
<keyword evidence="6" id="KW-1185">Reference proteome</keyword>
<dbReference type="InterPro" id="IPR036899">
    <property type="entry name" value="Ribosomal_uL13_sf"/>
</dbReference>
<dbReference type="FunFam" id="6.10.250.3250:FF:000001">
    <property type="entry name" value="60S ribosomal protein L13a"/>
    <property type="match status" value="1"/>
</dbReference>
<sequence>MAFEKEVVIDGKGHLLGRLASIVAKQLLNGQAITVVRCEEINMTGPFFRNKLKYLTYLRKRCVVNPNRGAFHFRAPSRMLYRVVRGMIPHKTPRGAAALERLKVFEGVPPPFDKQKRMVVPQALRVIRLAPNRKYTVLKRLASEMGWKYEQVVDRLEAKRKVKSAVYYEKKKSLSKLKAKAEKNSAKELKPIKDKLAAFGYA</sequence>
<dbReference type="PANTHER" id="PTHR11545:SF3">
    <property type="entry name" value="LARGE RIBOSOMAL SUBUNIT PROTEIN UL13"/>
    <property type="match status" value="1"/>
</dbReference>
<dbReference type="InterPro" id="IPR005755">
    <property type="entry name" value="Ribosomal_uL13_euk/arc"/>
</dbReference>
<dbReference type="AlphaFoldDB" id="A0AAD5UAD4"/>
<dbReference type="HAMAP" id="MF_01366">
    <property type="entry name" value="Ribosomal_uL13"/>
    <property type="match status" value="1"/>
</dbReference>
<evidence type="ECO:0000256" key="2">
    <source>
        <dbReference type="ARBA" id="ARBA00022980"/>
    </source>
</evidence>
<dbReference type="SUPFAM" id="SSF52161">
    <property type="entry name" value="Ribosomal protein L13"/>
    <property type="match status" value="1"/>
</dbReference>
<dbReference type="GO" id="GO:0003729">
    <property type="term" value="F:mRNA binding"/>
    <property type="evidence" value="ECO:0007669"/>
    <property type="project" value="TreeGrafter"/>
</dbReference>
<keyword evidence="3 4" id="KW-0687">Ribonucleoprotein</keyword>
<dbReference type="FunFam" id="3.90.1180.10:FF:000002">
    <property type="entry name" value="60S ribosomal protein L16"/>
    <property type="match status" value="1"/>
</dbReference>
<dbReference type="Gene3D" id="3.90.1180.10">
    <property type="entry name" value="Ribosomal protein L13"/>
    <property type="match status" value="1"/>
</dbReference>
<dbReference type="InterPro" id="IPR023563">
    <property type="entry name" value="Ribosomal_uL13_CS"/>
</dbReference>
<evidence type="ECO:0000256" key="4">
    <source>
        <dbReference type="RuleBase" id="RU003877"/>
    </source>
</evidence>
<evidence type="ECO:0000256" key="3">
    <source>
        <dbReference type="ARBA" id="ARBA00023274"/>
    </source>
</evidence>
<dbReference type="GO" id="GO:0017148">
    <property type="term" value="P:negative regulation of translation"/>
    <property type="evidence" value="ECO:0007669"/>
    <property type="project" value="TreeGrafter"/>
</dbReference>
<dbReference type="EMBL" id="JADGJW010000041">
    <property type="protein sequence ID" value="KAJ3226228.1"/>
    <property type="molecule type" value="Genomic_DNA"/>
</dbReference>
<dbReference type="PANTHER" id="PTHR11545">
    <property type="entry name" value="RIBOSOMAL PROTEIN L13"/>
    <property type="match status" value="1"/>
</dbReference>
<proteinExistence type="inferred from homology"/>
<dbReference type="GO" id="GO:0003735">
    <property type="term" value="F:structural constituent of ribosome"/>
    <property type="evidence" value="ECO:0007669"/>
    <property type="project" value="InterPro"/>
</dbReference>
<name>A0AAD5UAD4_9FUNG</name>
<dbReference type="PROSITE" id="PS00783">
    <property type="entry name" value="RIBOSOMAL_L13"/>
    <property type="match status" value="1"/>
</dbReference>
<evidence type="ECO:0000313" key="5">
    <source>
        <dbReference type="EMBL" id="KAJ3226228.1"/>
    </source>
</evidence>
<comment type="similarity">
    <text evidence="1 4">Belongs to the universal ribosomal protein uL13 family.</text>
</comment>
<accession>A0AAD5UAD4</accession>
<comment type="caution">
    <text evidence="5">The sequence shown here is derived from an EMBL/GenBank/DDBJ whole genome shotgun (WGS) entry which is preliminary data.</text>
</comment>
<dbReference type="Proteomes" id="UP001211065">
    <property type="component" value="Unassembled WGS sequence"/>
</dbReference>
<organism evidence="5 6">
    <name type="scientific">Clydaea vesicula</name>
    <dbReference type="NCBI Taxonomy" id="447962"/>
    <lineage>
        <taxon>Eukaryota</taxon>
        <taxon>Fungi</taxon>
        <taxon>Fungi incertae sedis</taxon>
        <taxon>Chytridiomycota</taxon>
        <taxon>Chytridiomycota incertae sedis</taxon>
        <taxon>Chytridiomycetes</taxon>
        <taxon>Lobulomycetales</taxon>
        <taxon>Lobulomycetaceae</taxon>
        <taxon>Clydaea</taxon>
    </lineage>
</organism>
<dbReference type="InterPro" id="IPR005822">
    <property type="entry name" value="Ribosomal_uL13"/>
</dbReference>
<dbReference type="NCBIfam" id="TIGR01077">
    <property type="entry name" value="L13_A_E"/>
    <property type="match status" value="1"/>
</dbReference>
<evidence type="ECO:0000313" key="6">
    <source>
        <dbReference type="Proteomes" id="UP001211065"/>
    </source>
</evidence>
<dbReference type="GO" id="GO:0006412">
    <property type="term" value="P:translation"/>
    <property type="evidence" value="ECO:0007669"/>
    <property type="project" value="InterPro"/>
</dbReference>
<protein>
    <submittedName>
        <fullName evidence="5">60S ribosomal protein L16B</fullName>
    </submittedName>
</protein>
<evidence type="ECO:0000256" key="1">
    <source>
        <dbReference type="ARBA" id="ARBA00006227"/>
    </source>
</evidence>